<dbReference type="PANTHER" id="PTHR37163:SF1">
    <property type="entry name" value="DUF501 DOMAIN-CONTAINING PROTEIN"/>
    <property type="match status" value="1"/>
</dbReference>
<keyword evidence="2" id="KW-1185">Reference proteome</keyword>
<proteinExistence type="predicted"/>
<evidence type="ECO:0000313" key="2">
    <source>
        <dbReference type="Proteomes" id="UP000665020"/>
    </source>
</evidence>
<dbReference type="InterPro" id="IPR007511">
    <property type="entry name" value="DUF501"/>
</dbReference>
<organism evidence="1 2">
    <name type="scientific">Iocasia fonsfrigidae</name>
    <dbReference type="NCBI Taxonomy" id="2682810"/>
    <lineage>
        <taxon>Bacteria</taxon>
        <taxon>Bacillati</taxon>
        <taxon>Bacillota</taxon>
        <taxon>Clostridia</taxon>
        <taxon>Halanaerobiales</taxon>
        <taxon>Halanaerobiaceae</taxon>
        <taxon>Iocasia</taxon>
    </lineage>
</organism>
<accession>A0A8A7KC48</accession>
<name>A0A8A7KC48_9FIRM</name>
<dbReference type="Pfam" id="PF04417">
    <property type="entry name" value="DUF501"/>
    <property type="match status" value="1"/>
</dbReference>
<dbReference type="EMBL" id="CP046640">
    <property type="protein sequence ID" value="QTL99366.1"/>
    <property type="molecule type" value="Genomic_DNA"/>
</dbReference>
<dbReference type="PANTHER" id="PTHR37163">
    <property type="entry name" value="CONSERVED PROTEIN"/>
    <property type="match status" value="1"/>
</dbReference>
<protein>
    <submittedName>
        <fullName evidence="1">DUF501 domain-containing protein</fullName>
    </submittedName>
</protein>
<dbReference type="AlphaFoldDB" id="A0A8A7KC48"/>
<dbReference type="Proteomes" id="UP000665020">
    <property type="component" value="Chromosome"/>
</dbReference>
<dbReference type="KEGG" id="ifn:GM661_16090"/>
<gene>
    <name evidence="1" type="ORF">GM661_16090</name>
</gene>
<sequence>MRCMYMEDELAVITKQLGREPENFAGVRAYCPFDYPAVVLTAPYSKENGVFPTLYWLSCPYLVKSVARLEDEGLIRELTELLKRDTNLQKELMKAHQKYALLRFSYLDESEKELLSDKSPAILRVLREAGVGGIMDKQGIKCLHTHLADYLVNKQNPIGSLVWQKTAWPSECSICMTGSD</sequence>
<reference evidence="1" key="1">
    <citation type="submission" date="2019-12" db="EMBL/GenBank/DDBJ databases">
        <authorList>
            <person name="zhang j."/>
            <person name="sun C.M."/>
        </authorList>
    </citation>
    <scope>NUCLEOTIDE SEQUENCE</scope>
    <source>
        <strain evidence="1">NS-1</strain>
    </source>
</reference>
<evidence type="ECO:0000313" key="1">
    <source>
        <dbReference type="EMBL" id="QTL99366.1"/>
    </source>
</evidence>